<proteinExistence type="predicted"/>
<dbReference type="Proteomes" id="UP001222683">
    <property type="component" value="Chromosome"/>
</dbReference>
<reference evidence="2" key="1">
    <citation type="submission" date="2023-02" db="EMBL/GenBank/DDBJ databases">
        <title>Complete genome sequence of Lactobacillus ruminis CACC888 isolated from Pig feces.</title>
        <authorList>
            <person name="Park S."/>
            <person name="Park M.A."/>
            <person name="Kim D.-H."/>
            <person name="Kim Y."/>
        </authorList>
    </citation>
    <scope>NUCLEOTIDE SEQUENCE</scope>
    <source>
        <strain evidence="2">CACC888</strain>
    </source>
</reference>
<gene>
    <name evidence="2" type="ORF">PSR59_02505</name>
</gene>
<dbReference type="RefSeq" id="WP_273745294.1">
    <property type="nucleotide sequence ID" value="NZ_CP117692.1"/>
</dbReference>
<feature type="transmembrane region" description="Helical" evidence="1">
    <location>
        <begin position="68"/>
        <end position="89"/>
    </location>
</feature>
<sequence>MKTKKRNGVIKLKRELGFLYRKIVFFFESYFEFVAFVVAVGLGLCWANTNYVQPFIANHGLQSAHDFLFSYLAIFQNLPVVGAVFRISWVNPHTYYFIGGVYGAIVGGYYLLMFIFNKRELWLNLQLWGVRHQFIVGNLNDEKAKKTEENGKQSISTMNIGAERTANRMVKRTYGMVDSDSRRVVIVPAGRSVDVAQAVKEHCENLPLWVAGNLKGDWPTDLTIEYGWLGQFLTMT</sequence>
<evidence type="ECO:0000256" key="1">
    <source>
        <dbReference type="SAM" id="Phobius"/>
    </source>
</evidence>
<name>A0AAQ2XK23_9LACO</name>
<organism evidence="2 3">
    <name type="scientific">Ligilactobacillus ruminis</name>
    <dbReference type="NCBI Taxonomy" id="1623"/>
    <lineage>
        <taxon>Bacteria</taxon>
        <taxon>Bacillati</taxon>
        <taxon>Bacillota</taxon>
        <taxon>Bacilli</taxon>
        <taxon>Lactobacillales</taxon>
        <taxon>Lactobacillaceae</taxon>
        <taxon>Ligilactobacillus</taxon>
    </lineage>
</organism>
<evidence type="ECO:0000313" key="2">
    <source>
        <dbReference type="EMBL" id="WDC82524.1"/>
    </source>
</evidence>
<keyword evidence="1" id="KW-1133">Transmembrane helix</keyword>
<dbReference type="EMBL" id="CP117692">
    <property type="protein sequence ID" value="WDC82524.1"/>
    <property type="molecule type" value="Genomic_DNA"/>
</dbReference>
<keyword evidence="1" id="KW-0472">Membrane</keyword>
<feature type="transmembrane region" description="Helical" evidence="1">
    <location>
        <begin position="23"/>
        <end position="47"/>
    </location>
</feature>
<feature type="transmembrane region" description="Helical" evidence="1">
    <location>
        <begin position="95"/>
        <end position="116"/>
    </location>
</feature>
<accession>A0AAQ2XK23</accession>
<evidence type="ECO:0000313" key="3">
    <source>
        <dbReference type="Proteomes" id="UP001222683"/>
    </source>
</evidence>
<keyword evidence="1" id="KW-0812">Transmembrane</keyword>
<dbReference type="AlphaFoldDB" id="A0AAQ2XK23"/>
<protein>
    <submittedName>
        <fullName evidence="2">Uncharacterized protein</fullName>
    </submittedName>
</protein>